<keyword evidence="2" id="KW-0378">Hydrolase</keyword>
<organism evidence="3 4">
    <name type="scientific">Bifiguratus adelaidae</name>
    <dbReference type="NCBI Taxonomy" id="1938954"/>
    <lineage>
        <taxon>Eukaryota</taxon>
        <taxon>Fungi</taxon>
        <taxon>Fungi incertae sedis</taxon>
        <taxon>Mucoromycota</taxon>
        <taxon>Mucoromycotina</taxon>
        <taxon>Endogonomycetes</taxon>
        <taxon>Endogonales</taxon>
        <taxon>Endogonales incertae sedis</taxon>
        <taxon>Bifiguratus</taxon>
    </lineage>
</organism>
<dbReference type="GO" id="GO:0017111">
    <property type="term" value="F:ribonucleoside triphosphate phosphatase activity"/>
    <property type="evidence" value="ECO:0007669"/>
    <property type="project" value="TreeGrafter"/>
</dbReference>
<evidence type="ECO:0000313" key="3">
    <source>
        <dbReference type="EMBL" id="OZJ03548.1"/>
    </source>
</evidence>
<dbReference type="GO" id="GO:0045134">
    <property type="term" value="F:UDP phosphatase activity"/>
    <property type="evidence" value="ECO:0007669"/>
    <property type="project" value="TreeGrafter"/>
</dbReference>
<protein>
    <recommendedName>
        <fullName evidence="5">Golgi apyrase</fullName>
    </recommendedName>
</protein>
<evidence type="ECO:0000256" key="1">
    <source>
        <dbReference type="ARBA" id="ARBA00009283"/>
    </source>
</evidence>
<dbReference type="Gene3D" id="3.30.420.40">
    <property type="match status" value="1"/>
</dbReference>
<comment type="caution">
    <text evidence="3">The sequence shown here is derived from an EMBL/GenBank/DDBJ whole genome shotgun (WGS) entry which is preliminary data.</text>
</comment>
<sequence>MEQRRPAAPSSAELDREWQQHRKYGIIIDAGSSGSRVQVYSWKDHKYVQDTHLLRDIKGKLPTVERGDRLGLKWTTKIEPGISSLANQPEGVDEHLKPLLDFAMEVVPEDQHSETPIFLMATAGM</sequence>
<dbReference type="GO" id="GO:0004382">
    <property type="term" value="F:GDP phosphatase activity"/>
    <property type="evidence" value="ECO:0007669"/>
    <property type="project" value="TreeGrafter"/>
</dbReference>
<dbReference type="PANTHER" id="PTHR11782:SF121">
    <property type="entry name" value="NUCLEOSIDE-DIPHOSPHATASE MIG-23"/>
    <property type="match status" value="1"/>
</dbReference>
<reference evidence="3 4" key="1">
    <citation type="journal article" date="2017" name="Mycologia">
        <title>Bifiguratus adelaidae, gen. et sp. nov., a new member of Mucoromycotina in endophytic and soil-dwelling habitats.</title>
        <authorList>
            <person name="Torres-Cruz T.J."/>
            <person name="Billingsley Tobias T.L."/>
            <person name="Almatruk M."/>
            <person name="Hesse C."/>
            <person name="Kuske C.R."/>
            <person name="Desiro A."/>
            <person name="Benucci G.M."/>
            <person name="Bonito G."/>
            <person name="Stajich J.E."/>
            <person name="Dunlap C."/>
            <person name="Arnold A.E."/>
            <person name="Porras-Alfaro A."/>
        </authorList>
    </citation>
    <scope>NUCLEOTIDE SEQUENCE [LARGE SCALE GENOMIC DNA]</scope>
    <source>
        <strain evidence="3 4">AZ0501</strain>
    </source>
</reference>
<dbReference type="GO" id="GO:0046036">
    <property type="term" value="P:CTP metabolic process"/>
    <property type="evidence" value="ECO:0007669"/>
    <property type="project" value="TreeGrafter"/>
</dbReference>
<evidence type="ECO:0000313" key="4">
    <source>
        <dbReference type="Proteomes" id="UP000242875"/>
    </source>
</evidence>
<keyword evidence="4" id="KW-1185">Reference proteome</keyword>
<dbReference type="GO" id="GO:0005794">
    <property type="term" value="C:Golgi apparatus"/>
    <property type="evidence" value="ECO:0007669"/>
    <property type="project" value="TreeGrafter"/>
</dbReference>
<proteinExistence type="inferred from homology"/>
<dbReference type="EMBL" id="MVBO01000080">
    <property type="protein sequence ID" value="OZJ03548.1"/>
    <property type="molecule type" value="Genomic_DNA"/>
</dbReference>
<dbReference type="AlphaFoldDB" id="A0A261XZ10"/>
<dbReference type="PANTHER" id="PTHR11782">
    <property type="entry name" value="ADENOSINE/GUANOSINE DIPHOSPHATASE"/>
    <property type="match status" value="1"/>
</dbReference>
<comment type="similarity">
    <text evidence="1">Belongs to the GDA1/CD39 NTPase family.</text>
</comment>
<feature type="non-terminal residue" evidence="3">
    <location>
        <position position="125"/>
    </location>
</feature>
<evidence type="ECO:0000256" key="2">
    <source>
        <dbReference type="ARBA" id="ARBA00022801"/>
    </source>
</evidence>
<accession>A0A261XZ10</accession>
<dbReference type="OrthoDB" id="6372431at2759"/>
<dbReference type="Pfam" id="PF01150">
    <property type="entry name" value="GDA1_CD39"/>
    <property type="match status" value="1"/>
</dbReference>
<gene>
    <name evidence="3" type="ORF">BZG36_04167</name>
</gene>
<dbReference type="GO" id="GO:0006256">
    <property type="term" value="P:UDP catabolic process"/>
    <property type="evidence" value="ECO:0007669"/>
    <property type="project" value="TreeGrafter"/>
</dbReference>
<name>A0A261XZ10_9FUNG</name>
<evidence type="ECO:0008006" key="5">
    <source>
        <dbReference type="Google" id="ProtNLM"/>
    </source>
</evidence>
<dbReference type="Proteomes" id="UP000242875">
    <property type="component" value="Unassembled WGS sequence"/>
</dbReference>
<dbReference type="GO" id="GO:0016020">
    <property type="term" value="C:membrane"/>
    <property type="evidence" value="ECO:0007669"/>
    <property type="project" value="TreeGrafter"/>
</dbReference>
<dbReference type="InterPro" id="IPR000407">
    <property type="entry name" value="GDA1_CD39_NTPase"/>
</dbReference>